<dbReference type="PROSITE" id="PS50222">
    <property type="entry name" value="EF_HAND_2"/>
    <property type="match status" value="1"/>
</dbReference>
<dbReference type="EMBL" id="SPKJ01000206">
    <property type="protein sequence ID" value="MYZ50538.1"/>
    <property type="molecule type" value="Genomic_DNA"/>
</dbReference>
<dbReference type="AlphaFoldDB" id="A0A964WVY9"/>
<dbReference type="InterPro" id="IPR011992">
    <property type="entry name" value="EF-hand-dom_pair"/>
</dbReference>
<dbReference type="Gene3D" id="1.10.238.10">
    <property type="entry name" value="EF-hand"/>
    <property type="match status" value="2"/>
</dbReference>
<dbReference type="GO" id="GO:0005509">
    <property type="term" value="F:calcium ion binding"/>
    <property type="evidence" value="ECO:0007669"/>
    <property type="project" value="InterPro"/>
</dbReference>
<dbReference type="Proteomes" id="UP000773614">
    <property type="component" value="Unassembled WGS sequence"/>
</dbReference>
<keyword evidence="3" id="KW-1185">Reference proteome</keyword>
<dbReference type="SUPFAM" id="SSF47473">
    <property type="entry name" value="EF-hand"/>
    <property type="match status" value="1"/>
</dbReference>
<dbReference type="Pfam" id="PF13202">
    <property type="entry name" value="EF-hand_5"/>
    <property type="match status" value="2"/>
</dbReference>
<organism evidence="2 3">
    <name type="scientific">Propylenella binzhouense</name>
    <dbReference type="NCBI Taxonomy" id="2555902"/>
    <lineage>
        <taxon>Bacteria</taxon>
        <taxon>Pseudomonadati</taxon>
        <taxon>Pseudomonadota</taxon>
        <taxon>Alphaproteobacteria</taxon>
        <taxon>Hyphomicrobiales</taxon>
        <taxon>Propylenellaceae</taxon>
        <taxon>Propylenella</taxon>
    </lineage>
</organism>
<dbReference type="PROSITE" id="PS00018">
    <property type="entry name" value="EF_HAND_1"/>
    <property type="match status" value="1"/>
</dbReference>
<feature type="domain" description="EF-hand" evidence="1">
    <location>
        <begin position="46"/>
        <end position="81"/>
    </location>
</feature>
<protein>
    <submittedName>
        <fullName evidence="2">EF-hand domain-containing protein</fullName>
    </submittedName>
</protein>
<evidence type="ECO:0000313" key="3">
    <source>
        <dbReference type="Proteomes" id="UP000773614"/>
    </source>
</evidence>
<accession>A0A964WVY9</accession>
<proteinExistence type="predicted"/>
<evidence type="ECO:0000313" key="2">
    <source>
        <dbReference type="EMBL" id="MYZ50538.1"/>
    </source>
</evidence>
<dbReference type="InterPro" id="IPR018247">
    <property type="entry name" value="EF_Hand_1_Ca_BS"/>
</dbReference>
<sequence length="83" mass="9102">MMPWGGGPNWGGWRGGNWGPMHGGGMPVMMMAMIDTDGSGTISYAEVEAFHRRMFDYLDSNKDGELSPDEIQAMMGGRFGGRR</sequence>
<gene>
    <name evidence="2" type="ORF">E4O86_22840</name>
</gene>
<dbReference type="InterPro" id="IPR002048">
    <property type="entry name" value="EF_hand_dom"/>
</dbReference>
<evidence type="ECO:0000259" key="1">
    <source>
        <dbReference type="PROSITE" id="PS50222"/>
    </source>
</evidence>
<name>A0A964WVY9_9HYPH</name>
<reference evidence="2" key="1">
    <citation type="submission" date="2019-03" db="EMBL/GenBank/DDBJ databases">
        <title>Afifella sp. nov., isolated from activated sludge.</title>
        <authorList>
            <person name="Li Q."/>
            <person name="Liu Y."/>
        </authorList>
    </citation>
    <scope>NUCLEOTIDE SEQUENCE</scope>
    <source>
        <strain evidence="2">L72</strain>
    </source>
</reference>
<comment type="caution">
    <text evidence="2">The sequence shown here is derived from an EMBL/GenBank/DDBJ whole genome shotgun (WGS) entry which is preliminary data.</text>
</comment>